<reference evidence="1 2" key="1">
    <citation type="journal article" date="2020" name="IScience">
        <title>Genome Sequencing of the Endangered Kingdonia uniflora (Circaeasteraceae, Ranunculales) Reveals Potential Mechanisms of Evolutionary Specialization.</title>
        <authorList>
            <person name="Sun Y."/>
            <person name="Deng T."/>
            <person name="Zhang A."/>
            <person name="Moore M.J."/>
            <person name="Landis J.B."/>
            <person name="Lin N."/>
            <person name="Zhang H."/>
            <person name="Zhang X."/>
            <person name="Huang J."/>
            <person name="Zhang X."/>
            <person name="Sun H."/>
            <person name="Wang H."/>
        </authorList>
    </citation>
    <scope>NUCLEOTIDE SEQUENCE [LARGE SCALE GENOMIC DNA]</scope>
    <source>
        <strain evidence="1">TB1705</strain>
        <tissue evidence="1">Leaf</tissue>
    </source>
</reference>
<evidence type="ECO:0000313" key="2">
    <source>
        <dbReference type="Proteomes" id="UP000541444"/>
    </source>
</evidence>
<dbReference type="OrthoDB" id="642536at2759"/>
<dbReference type="Proteomes" id="UP000541444">
    <property type="component" value="Unassembled WGS sequence"/>
</dbReference>
<protein>
    <recommendedName>
        <fullName evidence="3">F-box protein</fullName>
    </recommendedName>
</protein>
<evidence type="ECO:0008006" key="3">
    <source>
        <dbReference type="Google" id="ProtNLM"/>
    </source>
</evidence>
<proteinExistence type="predicted"/>
<feature type="non-terminal residue" evidence="1">
    <location>
        <position position="102"/>
    </location>
</feature>
<dbReference type="EMBL" id="JACGCM010002017">
    <property type="protein sequence ID" value="KAF6146104.1"/>
    <property type="molecule type" value="Genomic_DNA"/>
</dbReference>
<gene>
    <name evidence="1" type="ORF">GIB67_033463</name>
</gene>
<comment type="caution">
    <text evidence="1">The sequence shown here is derived from an EMBL/GenBank/DDBJ whole genome shotgun (WGS) entry which is preliminary data.</text>
</comment>
<organism evidence="1 2">
    <name type="scientific">Kingdonia uniflora</name>
    <dbReference type="NCBI Taxonomy" id="39325"/>
    <lineage>
        <taxon>Eukaryota</taxon>
        <taxon>Viridiplantae</taxon>
        <taxon>Streptophyta</taxon>
        <taxon>Embryophyta</taxon>
        <taxon>Tracheophyta</taxon>
        <taxon>Spermatophyta</taxon>
        <taxon>Magnoliopsida</taxon>
        <taxon>Ranunculales</taxon>
        <taxon>Circaeasteraceae</taxon>
        <taxon>Kingdonia</taxon>
    </lineage>
</organism>
<keyword evidence="2" id="KW-1185">Reference proteome</keyword>
<evidence type="ECO:0000313" key="1">
    <source>
        <dbReference type="EMBL" id="KAF6146104.1"/>
    </source>
</evidence>
<dbReference type="AlphaFoldDB" id="A0A7J7LU77"/>
<sequence length="102" mass="11610">SHSLKKLDLLKRQQPSLSLSRSPLTRETELERKQSNLSLSLSHSQCWVLEPSRADHKFSPNLFVWASNLSNYFSFQAVCRSWRSVASEKHSYAGVSVAEFLG</sequence>
<name>A0A7J7LU77_9MAGN</name>
<accession>A0A7J7LU77</accession>